<organism evidence="1">
    <name type="scientific">Dasosvirus sp</name>
    <dbReference type="NCBI Taxonomy" id="2487764"/>
    <lineage>
        <taxon>Viruses</taxon>
        <taxon>Varidnaviria</taxon>
        <taxon>Bamfordvirae</taxon>
        <taxon>Nucleocytoviricota</taxon>
        <taxon>Megaviricetes</taxon>
        <taxon>Imitervirales</taxon>
        <taxon>Mimiviridae</taxon>
        <taxon>Klosneuvirinae</taxon>
    </lineage>
</organism>
<sequence length="31" mass="3892">MKLINKMNMDTKSINEFWKRYKFERDQPTVV</sequence>
<evidence type="ECO:0000313" key="1">
    <source>
        <dbReference type="EMBL" id="AYV77369.1"/>
    </source>
</evidence>
<protein>
    <submittedName>
        <fullName evidence="1">Uncharacterized protein</fullName>
    </submittedName>
</protein>
<accession>A0A3G4ZVA7</accession>
<gene>
    <name evidence="1" type="ORF">Dasosvirus1_4</name>
</gene>
<name>A0A3G4ZVA7_9VIRU</name>
<proteinExistence type="predicted"/>
<dbReference type="EMBL" id="MK072042">
    <property type="protein sequence ID" value="AYV77369.1"/>
    <property type="molecule type" value="Genomic_DNA"/>
</dbReference>
<reference evidence="1" key="1">
    <citation type="submission" date="2018-10" db="EMBL/GenBank/DDBJ databases">
        <title>Hidden diversity of soil giant viruses.</title>
        <authorList>
            <person name="Schulz F."/>
            <person name="Alteio L."/>
            <person name="Goudeau D."/>
            <person name="Ryan E.M."/>
            <person name="Malmstrom R.R."/>
            <person name="Blanchard J."/>
            <person name="Woyke T."/>
        </authorList>
    </citation>
    <scope>NUCLEOTIDE SEQUENCE</scope>
    <source>
        <strain evidence="1">DSV1</strain>
    </source>
</reference>